<reference evidence="2" key="1">
    <citation type="submission" date="2021-01" db="EMBL/GenBank/DDBJ databases">
        <authorList>
            <person name="Corre E."/>
            <person name="Pelletier E."/>
            <person name="Niang G."/>
            <person name="Scheremetjew M."/>
            <person name="Finn R."/>
            <person name="Kale V."/>
            <person name="Holt S."/>
            <person name="Cochrane G."/>
            <person name="Meng A."/>
            <person name="Brown T."/>
            <person name="Cohen L."/>
        </authorList>
    </citation>
    <scope>NUCLEOTIDE SEQUENCE</scope>
    <source>
        <strain evidence="2">UTEX LB 985</strain>
    </source>
</reference>
<gene>
    <name evidence="2" type="ORF">CBRE1094_LOCUS33178</name>
</gene>
<dbReference type="PANTHER" id="PTHR40429:SF1">
    <property type="entry name" value="FLAGELLAR ASSOCIATED PROTEIN"/>
    <property type="match status" value="1"/>
</dbReference>
<dbReference type="PANTHER" id="PTHR40429">
    <property type="entry name" value="FLAGELLAR ASSOCIATED PROTEIN"/>
    <property type="match status" value="1"/>
</dbReference>
<dbReference type="AlphaFoldDB" id="A0A7S2N2N1"/>
<evidence type="ECO:0000313" key="2">
    <source>
        <dbReference type="EMBL" id="CAD9516216.1"/>
    </source>
</evidence>
<name>A0A7S2N2N1_9EUKA</name>
<protein>
    <submittedName>
        <fullName evidence="2">Uncharacterized protein</fullName>
    </submittedName>
</protein>
<feature type="compositionally biased region" description="Polar residues" evidence="1">
    <location>
        <begin position="1"/>
        <end position="13"/>
    </location>
</feature>
<proteinExistence type="predicted"/>
<evidence type="ECO:0000256" key="1">
    <source>
        <dbReference type="SAM" id="MobiDB-lite"/>
    </source>
</evidence>
<feature type="region of interest" description="Disordered" evidence="1">
    <location>
        <begin position="1"/>
        <end position="30"/>
    </location>
</feature>
<dbReference type="InterPro" id="IPR010736">
    <property type="entry name" value="SHIPPO-rpt"/>
</dbReference>
<feature type="compositionally biased region" description="Polar residues" evidence="1">
    <location>
        <begin position="198"/>
        <end position="213"/>
    </location>
</feature>
<feature type="region of interest" description="Disordered" evidence="1">
    <location>
        <begin position="196"/>
        <end position="223"/>
    </location>
</feature>
<organism evidence="2">
    <name type="scientific">Haptolina brevifila</name>
    <dbReference type="NCBI Taxonomy" id="156173"/>
    <lineage>
        <taxon>Eukaryota</taxon>
        <taxon>Haptista</taxon>
        <taxon>Haptophyta</taxon>
        <taxon>Prymnesiophyceae</taxon>
        <taxon>Prymnesiales</taxon>
        <taxon>Prymnesiaceae</taxon>
        <taxon>Haptolina</taxon>
    </lineage>
</organism>
<feature type="region of interest" description="Disordered" evidence="1">
    <location>
        <begin position="279"/>
        <end position="298"/>
    </location>
</feature>
<dbReference type="Pfam" id="PF07004">
    <property type="entry name" value="SHIPPO-rpt"/>
    <property type="match status" value="3"/>
</dbReference>
<accession>A0A7S2N2N1</accession>
<sequence>MKATRSTFGSQVSSKRHSAPSFGFGSGTRAGQDKVFVSQEHAKLVGNPCSPGPAVYTLTASVGDQPDSMNASAPKWAFGTSDRFMGISKESVPGPGTYTSHPGVGTQVSSKNTSQPIYGFGSSTREHLAKTFITEEHNKALHGVNSPGPATYMLQGAVGKQQLNQNNTEPAWVFGTGQRFVYDHVKRAAASPGPGAYTATQSVGPQVASTKPTTPRFGFGTSNRDHQEKVYISQEHEKTTCGKDAPGPGQYAIHAMTGQKLSDSRQYTASSWGFGTAERFNKGNHKHTSTPGPGEYVI</sequence>
<dbReference type="EMBL" id="HBGU01061061">
    <property type="protein sequence ID" value="CAD9516216.1"/>
    <property type="molecule type" value="Transcribed_RNA"/>
</dbReference>